<keyword evidence="5 10" id="KW-0812">Transmembrane</keyword>
<proteinExistence type="inferred from homology"/>
<keyword evidence="6 10" id="KW-1133">Transmembrane helix</keyword>
<dbReference type="PRINTS" id="PR00813">
    <property type="entry name" value="BCTERIALGSPG"/>
</dbReference>
<evidence type="ECO:0000256" key="5">
    <source>
        <dbReference type="ARBA" id="ARBA00022692"/>
    </source>
</evidence>
<sequence length="118" mass="13318">MRTENQKKLVVTKTHFLSKKRTAFTLIEATIVLFIIGLLMLLILPNLTKQRENAQATHREAMAATVQTQIDLYMNDHPGQDSVNLGQLESEGYLTKNQVQKVKDLKINVEGDSAQLPE</sequence>
<dbReference type="InterPro" id="IPR016940">
    <property type="entry name" value="ComGC"/>
</dbReference>
<evidence type="ECO:0000256" key="8">
    <source>
        <dbReference type="ARBA" id="ARBA00023287"/>
    </source>
</evidence>
<keyword evidence="12" id="KW-1185">Reference proteome</keyword>
<evidence type="ECO:0000256" key="4">
    <source>
        <dbReference type="ARBA" id="ARBA00022481"/>
    </source>
</evidence>
<dbReference type="InterPro" id="IPR012902">
    <property type="entry name" value="N_methyl_site"/>
</dbReference>
<dbReference type="Gene3D" id="3.30.700.10">
    <property type="entry name" value="Glycoprotein, Type 4 Pilin"/>
    <property type="match status" value="1"/>
</dbReference>
<accession>A0ABT0ZPA4</accession>
<reference evidence="11 12" key="1">
    <citation type="submission" date="2022-06" db="EMBL/GenBank/DDBJ databases">
        <title>Fructobacillus taiwanensis sp. nov., isolated from the honeybee.</title>
        <authorList>
            <person name="Chen Y.-S."/>
            <person name="Wang L.-T."/>
            <person name="Lee Y.-S."/>
            <person name="Chang Y.-C."/>
            <person name="Wu H.-C."/>
            <person name="Liao C.-Y."/>
            <person name="Chen W.-H."/>
            <person name="Deng J.-N."/>
            <person name="Wang Y.-H."/>
        </authorList>
    </citation>
    <scope>NUCLEOTIDE SEQUENCE [LARGE SCALE GENOMIC DNA]</scope>
    <source>
        <strain evidence="11 12">W13</strain>
    </source>
</reference>
<dbReference type="Proteomes" id="UP001523234">
    <property type="component" value="Unassembled WGS sequence"/>
</dbReference>
<protein>
    <submittedName>
        <fullName evidence="11">Prepilin-type N-terminal cleavage/methylation domain-containing protein</fullName>
    </submittedName>
</protein>
<keyword evidence="8" id="KW-0178">Competence</keyword>
<keyword evidence="7 10" id="KW-0472">Membrane</keyword>
<evidence type="ECO:0000313" key="12">
    <source>
        <dbReference type="Proteomes" id="UP001523234"/>
    </source>
</evidence>
<keyword evidence="4" id="KW-0488">Methylation</keyword>
<comment type="similarity">
    <text evidence="9">Belongs to the ComGC family.</text>
</comment>
<evidence type="ECO:0000256" key="9">
    <source>
        <dbReference type="ARBA" id="ARBA00043982"/>
    </source>
</evidence>
<dbReference type="Pfam" id="PF07963">
    <property type="entry name" value="N_methyl"/>
    <property type="match status" value="1"/>
</dbReference>
<evidence type="ECO:0000256" key="10">
    <source>
        <dbReference type="SAM" id="Phobius"/>
    </source>
</evidence>
<comment type="caution">
    <text evidence="11">The sequence shown here is derived from an EMBL/GenBank/DDBJ whole genome shotgun (WGS) entry which is preliminary data.</text>
</comment>
<gene>
    <name evidence="11" type="ORF">NFX39_01730</name>
</gene>
<dbReference type="InterPro" id="IPR000983">
    <property type="entry name" value="Bac_GSPG_pilin"/>
</dbReference>
<evidence type="ECO:0000256" key="1">
    <source>
        <dbReference type="ARBA" id="ARBA00004162"/>
    </source>
</evidence>
<evidence type="ECO:0000256" key="2">
    <source>
        <dbReference type="ARBA" id="ARBA00004241"/>
    </source>
</evidence>
<dbReference type="NCBIfam" id="NF040999">
    <property type="entry name" value="pilin_ComGC"/>
    <property type="match status" value="1"/>
</dbReference>
<keyword evidence="3" id="KW-1003">Cell membrane</keyword>
<feature type="transmembrane region" description="Helical" evidence="10">
    <location>
        <begin position="21"/>
        <end position="44"/>
    </location>
</feature>
<dbReference type="PIRSF" id="PIRSF029928">
    <property type="entry name" value="Late_competence_ComGC"/>
    <property type="match status" value="1"/>
</dbReference>
<comment type="subcellular location">
    <subcellularLocation>
        <location evidence="1">Cell membrane</location>
        <topology evidence="1">Single-pass membrane protein</topology>
    </subcellularLocation>
    <subcellularLocation>
        <location evidence="2">Cell surface</location>
    </subcellularLocation>
</comment>
<evidence type="ECO:0000256" key="7">
    <source>
        <dbReference type="ARBA" id="ARBA00023136"/>
    </source>
</evidence>
<evidence type="ECO:0000256" key="6">
    <source>
        <dbReference type="ARBA" id="ARBA00022989"/>
    </source>
</evidence>
<name>A0ABT0ZPA4_9LACO</name>
<organism evidence="11 12">
    <name type="scientific">Fructobacillus apis</name>
    <dbReference type="NCBI Taxonomy" id="2935017"/>
    <lineage>
        <taxon>Bacteria</taxon>
        <taxon>Bacillati</taxon>
        <taxon>Bacillota</taxon>
        <taxon>Bacilli</taxon>
        <taxon>Lactobacillales</taxon>
        <taxon>Lactobacillaceae</taxon>
        <taxon>Fructobacillus</taxon>
    </lineage>
</organism>
<dbReference type="RefSeq" id="WP_252442422.1">
    <property type="nucleotide sequence ID" value="NZ_JAMWYK010000001.1"/>
</dbReference>
<dbReference type="SUPFAM" id="SSF54523">
    <property type="entry name" value="Pili subunits"/>
    <property type="match status" value="1"/>
</dbReference>
<dbReference type="EMBL" id="JAMWYK010000001">
    <property type="protein sequence ID" value="MCO0831814.1"/>
    <property type="molecule type" value="Genomic_DNA"/>
</dbReference>
<dbReference type="InterPro" id="IPR045584">
    <property type="entry name" value="Pilin-like"/>
</dbReference>
<evidence type="ECO:0000313" key="11">
    <source>
        <dbReference type="EMBL" id="MCO0831814.1"/>
    </source>
</evidence>
<evidence type="ECO:0000256" key="3">
    <source>
        <dbReference type="ARBA" id="ARBA00022475"/>
    </source>
</evidence>